<reference evidence="1 2" key="1">
    <citation type="submission" date="2019-11" db="EMBL/GenBank/DDBJ databases">
        <title>Genome sequences of 17 halophilic strains isolated from different environments.</title>
        <authorList>
            <person name="Furrow R.E."/>
        </authorList>
    </citation>
    <scope>NUCLEOTIDE SEQUENCE [LARGE SCALE GENOMIC DNA]</scope>
    <source>
        <strain evidence="1 2">22514_16_FS</strain>
    </source>
</reference>
<dbReference type="Proteomes" id="UP000468638">
    <property type="component" value="Unassembled WGS sequence"/>
</dbReference>
<name>A0A6I5A726_9BACI</name>
<dbReference type="RefSeq" id="WP_160910327.1">
    <property type="nucleotide sequence ID" value="NZ_WMEQ01000026.1"/>
</dbReference>
<evidence type="ECO:0000313" key="2">
    <source>
        <dbReference type="Proteomes" id="UP000468638"/>
    </source>
</evidence>
<dbReference type="EMBL" id="WMEQ01000026">
    <property type="protein sequence ID" value="MYL36028.1"/>
    <property type="molecule type" value="Genomic_DNA"/>
</dbReference>
<proteinExistence type="predicted"/>
<gene>
    <name evidence="1" type="ORF">GLW05_20875</name>
</gene>
<sequence>MGNSNNSKKSKEEIEEFFNDYVEENEIKLEDEEGLKEYVIGKYNTFNPIKINLDRIKDKEREGYDHLSDLDIFLIGNQYFKREVWNYYDEVEYQKRMNHVSNEGMAELFNVGKSTYHAWLHHDDELKTRNQRGVRFTTHSIVNVLVAQCLEGNVNAIKFALPNLDPENWQHSSSLNMQSTVTKKTNADEKLEDMSEEELVDLFTQITSKLEE</sequence>
<accession>A0A6I5A726</accession>
<dbReference type="AlphaFoldDB" id="A0A6I5A726"/>
<comment type="caution">
    <text evidence="1">The sequence shown here is derived from an EMBL/GenBank/DDBJ whole genome shotgun (WGS) entry which is preliminary data.</text>
</comment>
<organism evidence="1 2">
    <name type="scientific">Pontibacillus yanchengensis</name>
    <dbReference type="NCBI Taxonomy" id="462910"/>
    <lineage>
        <taxon>Bacteria</taxon>
        <taxon>Bacillati</taxon>
        <taxon>Bacillota</taxon>
        <taxon>Bacilli</taxon>
        <taxon>Bacillales</taxon>
        <taxon>Bacillaceae</taxon>
        <taxon>Pontibacillus</taxon>
    </lineage>
</organism>
<protein>
    <submittedName>
        <fullName evidence="1">Uncharacterized protein</fullName>
    </submittedName>
</protein>
<evidence type="ECO:0000313" key="1">
    <source>
        <dbReference type="EMBL" id="MYL36028.1"/>
    </source>
</evidence>